<reference evidence="1" key="1">
    <citation type="submission" date="2021-02" db="EMBL/GenBank/DDBJ databases">
        <authorList>
            <person name="Nowell W R."/>
        </authorList>
    </citation>
    <scope>NUCLEOTIDE SEQUENCE</scope>
</reference>
<evidence type="ECO:0000313" key="2">
    <source>
        <dbReference type="Proteomes" id="UP000663873"/>
    </source>
</evidence>
<dbReference type="InterPro" id="IPR027417">
    <property type="entry name" value="P-loop_NTPase"/>
</dbReference>
<proteinExistence type="predicted"/>
<accession>A0A821W7S7</accession>
<dbReference type="Gene3D" id="3.40.50.300">
    <property type="entry name" value="P-loop containing nucleotide triphosphate hydrolases"/>
    <property type="match status" value="1"/>
</dbReference>
<feature type="non-terminal residue" evidence="1">
    <location>
        <position position="1"/>
    </location>
</feature>
<dbReference type="AlphaFoldDB" id="A0A821W7S7"/>
<evidence type="ECO:0008006" key="3">
    <source>
        <dbReference type="Google" id="ProtNLM"/>
    </source>
</evidence>
<dbReference type="EMBL" id="CAJOBP010082716">
    <property type="protein sequence ID" value="CAF4920110.1"/>
    <property type="molecule type" value="Genomic_DNA"/>
</dbReference>
<sequence length="44" mass="4720">MPVVFGQIVVGPPGSGKTTYCAAIQDYYNKCIADGSSRHVYIVN</sequence>
<dbReference type="Proteomes" id="UP000663873">
    <property type="component" value="Unassembled WGS sequence"/>
</dbReference>
<keyword evidence="2" id="KW-1185">Reference proteome</keyword>
<comment type="caution">
    <text evidence="1">The sequence shown here is derived from an EMBL/GenBank/DDBJ whole genome shotgun (WGS) entry which is preliminary data.</text>
</comment>
<organism evidence="1 2">
    <name type="scientific">Rotaria socialis</name>
    <dbReference type="NCBI Taxonomy" id="392032"/>
    <lineage>
        <taxon>Eukaryota</taxon>
        <taxon>Metazoa</taxon>
        <taxon>Spiralia</taxon>
        <taxon>Gnathifera</taxon>
        <taxon>Rotifera</taxon>
        <taxon>Eurotatoria</taxon>
        <taxon>Bdelloidea</taxon>
        <taxon>Philodinida</taxon>
        <taxon>Philodinidae</taxon>
        <taxon>Rotaria</taxon>
    </lineage>
</organism>
<gene>
    <name evidence="1" type="ORF">UJA718_LOCUS46386</name>
</gene>
<protein>
    <recommendedName>
        <fullName evidence="3">GPN-loop GTPase 2</fullName>
    </recommendedName>
</protein>
<evidence type="ECO:0000313" key="1">
    <source>
        <dbReference type="EMBL" id="CAF4920110.1"/>
    </source>
</evidence>
<dbReference type="SUPFAM" id="SSF52540">
    <property type="entry name" value="P-loop containing nucleoside triphosphate hydrolases"/>
    <property type="match status" value="1"/>
</dbReference>
<name>A0A821W7S7_9BILA</name>